<proteinExistence type="predicted"/>
<protein>
    <recommendedName>
        <fullName evidence="1">F-box associated beta-propeller type 3 domain-containing protein</fullName>
    </recommendedName>
</protein>
<dbReference type="InterPro" id="IPR013187">
    <property type="entry name" value="F-box-assoc_dom_typ3"/>
</dbReference>
<evidence type="ECO:0000313" key="3">
    <source>
        <dbReference type="Proteomes" id="UP001054821"/>
    </source>
</evidence>
<dbReference type="Proteomes" id="UP001054821">
    <property type="component" value="Chromosome 4"/>
</dbReference>
<dbReference type="Pfam" id="PF08268">
    <property type="entry name" value="FBA_3"/>
    <property type="match status" value="1"/>
</dbReference>
<reference evidence="2 3" key="1">
    <citation type="journal article" date="2022" name="G3 (Bethesda)">
        <title>Whole-genome sequence and methylome profiling of the almond [Prunus dulcis (Mill.) D.A. Webb] cultivar 'Nonpareil'.</title>
        <authorList>
            <person name="D'Amico-Willman K.M."/>
            <person name="Ouma W.Z."/>
            <person name="Meulia T."/>
            <person name="Sideli G.M."/>
            <person name="Gradziel T.M."/>
            <person name="Fresnedo-Ramirez J."/>
        </authorList>
    </citation>
    <scope>NUCLEOTIDE SEQUENCE [LARGE SCALE GENOMIC DNA]</scope>
    <source>
        <strain evidence="2">Clone GOH B32 T37-40</strain>
    </source>
</reference>
<organism evidence="2 3">
    <name type="scientific">Prunus dulcis</name>
    <name type="common">Almond</name>
    <name type="synonym">Amygdalus dulcis</name>
    <dbReference type="NCBI Taxonomy" id="3755"/>
    <lineage>
        <taxon>Eukaryota</taxon>
        <taxon>Viridiplantae</taxon>
        <taxon>Streptophyta</taxon>
        <taxon>Embryophyta</taxon>
        <taxon>Tracheophyta</taxon>
        <taxon>Spermatophyta</taxon>
        <taxon>Magnoliopsida</taxon>
        <taxon>eudicotyledons</taxon>
        <taxon>Gunneridae</taxon>
        <taxon>Pentapetalae</taxon>
        <taxon>rosids</taxon>
        <taxon>fabids</taxon>
        <taxon>Rosales</taxon>
        <taxon>Rosaceae</taxon>
        <taxon>Amygdaloideae</taxon>
        <taxon>Amygdaleae</taxon>
        <taxon>Prunus</taxon>
    </lineage>
</organism>
<gene>
    <name evidence="2" type="ORF">L3X38_023941</name>
</gene>
<accession>A0AAD4VYU1</accession>
<comment type="caution">
    <text evidence="2">The sequence shown here is derived from an EMBL/GenBank/DDBJ whole genome shotgun (WGS) entry which is preliminary data.</text>
</comment>
<name>A0AAD4VYU1_PRUDU</name>
<dbReference type="AlphaFoldDB" id="A0AAD4VYU1"/>
<evidence type="ECO:0000259" key="1">
    <source>
        <dbReference type="Pfam" id="PF08268"/>
    </source>
</evidence>
<feature type="domain" description="F-box associated beta-propeller type 3" evidence="1">
    <location>
        <begin position="15"/>
        <end position="213"/>
    </location>
</feature>
<evidence type="ECO:0000313" key="2">
    <source>
        <dbReference type="EMBL" id="KAI5333809.1"/>
    </source>
</evidence>
<keyword evidence="3" id="KW-1185">Reference proteome</keyword>
<sequence length="311" mass="35680">MSGPRKILYDENFKFLYHLSGGLLLETSLKNSRVYRIRNPVTHQVLYLPDAHEGTDEIDIAFNSFTHECKVVCVHGEDGEEVGFEVLTVGKDEQWRPLKHPNQDLLKQHGKQALKQKYWPAAYKAEGLGHFTQLISDGKDLYMEIQSLEIWSERFTTNTVPRGFFADLNEVSVLTWNHCLAVRNITEENLNVLVLEDFKEHKWSQNKIIVPLTFLKDRPEWKDKIVHAIGIPKSGVLQLAINHVYRDGITKTIILIDYDMSSQTVIHERKPPPPFPLPETCWHDPSLIALKGMKSEKAGFSPGDGFLICFF</sequence>
<dbReference type="EMBL" id="JAJFAZ020000004">
    <property type="protein sequence ID" value="KAI5333809.1"/>
    <property type="molecule type" value="Genomic_DNA"/>
</dbReference>